<feature type="compositionally biased region" description="Acidic residues" evidence="2">
    <location>
        <begin position="1"/>
        <end position="12"/>
    </location>
</feature>
<evidence type="ECO:0000259" key="3">
    <source>
        <dbReference type="PROSITE" id="PS50056"/>
    </source>
</evidence>
<organism evidence="4 5">
    <name type="scientific">Microlunatus elymi</name>
    <dbReference type="NCBI Taxonomy" id="2596828"/>
    <lineage>
        <taxon>Bacteria</taxon>
        <taxon>Bacillati</taxon>
        <taxon>Actinomycetota</taxon>
        <taxon>Actinomycetes</taxon>
        <taxon>Propionibacteriales</taxon>
        <taxon>Propionibacteriaceae</taxon>
        <taxon>Microlunatus</taxon>
    </lineage>
</organism>
<sequence>MWDLDAETASCDDPDHDHQQHELHVHHDPVRLPDGTVITAVSYDPGHPYDRELPPDFGLYLDQRWQPPWHHDHLAWPDFDVPDDNEQVRSALESLIKRARAGLRVELGCVGGHGRTGTALAVAAVLTGLDPAGAVGWVRTTYCPAAVETPAQEDFVARWRF</sequence>
<dbReference type="KEGG" id="mik:FOE78_04195"/>
<keyword evidence="5" id="KW-1185">Reference proteome</keyword>
<accession>A0A516Q544</accession>
<dbReference type="AlphaFoldDB" id="A0A516Q544"/>
<feature type="compositionally biased region" description="Basic and acidic residues" evidence="2">
    <location>
        <begin position="13"/>
        <end position="24"/>
    </location>
</feature>
<evidence type="ECO:0000256" key="2">
    <source>
        <dbReference type="SAM" id="MobiDB-lite"/>
    </source>
</evidence>
<dbReference type="InterPro" id="IPR057023">
    <property type="entry name" value="PTP-SAK"/>
</dbReference>
<evidence type="ECO:0000256" key="1">
    <source>
        <dbReference type="ARBA" id="ARBA00022801"/>
    </source>
</evidence>
<dbReference type="EMBL" id="CP041692">
    <property type="protein sequence ID" value="QDP98569.1"/>
    <property type="molecule type" value="Genomic_DNA"/>
</dbReference>
<dbReference type="OrthoDB" id="2629679at2"/>
<dbReference type="Proteomes" id="UP000319263">
    <property type="component" value="Chromosome"/>
</dbReference>
<dbReference type="InterPro" id="IPR029021">
    <property type="entry name" value="Prot-tyrosine_phosphatase-like"/>
</dbReference>
<name>A0A516Q544_9ACTN</name>
<proteinExistence type="predicted"/>
<feature type="domain" description="Tyrosine specific protein phosphatases" evidence="3">
    <location>
        <begin position="86"/>
        <end position="139"/>
    </location>
</feature>
<evidence type="ECO:0000313" key="4">
    <source>
        <dbReference type="EMBL" id="QDP98569.1"/>
    </source>
</evidence>
<dbReference type="SUPFAM" id="SSF52799">
    <property type="entry name" value="(Phosphotyrosine protein) phosphatases II"/>
    <property type="match status" value="1"/>
</dbReference>
<dbReference type="Gene3D" id="3.90.190.10">
    <property type="entry name" value="Protein tyrosine phosphatase superfamily"/>
    <property type="match status" value="1"/>
</dbReference>
<gene>
    <name evidence="4" type="ORF">FOE78_04195</name>
</gene>
<keyword evidence="1" id="KW-0378">Hydrolase</keyword>
<protein>
    <recommendedName>
        <fullName evidence="3">Tyrosine specific protein phosphatases domain-containing protein</fullName>
    </recommendedName>
</protein>
<dbReference type="PROSITE" id="PS50056">
    <property type="entry name" value="TYR_PHOSPHATASE_2"/>
    <property type="match status" value="1"/>
</dbReference>
<dbReference type="GO" id="GO:0016791">
    <property type="term" value="F:phosphatase activity"/>
    <property type="evidence" value="ECO:0007669"/>
    <property type="project" value="UniProtKB-ARBA"/>
</dbReference>
<reference evidence="4 5" key="1">
    <citation type="submission" date="2019-07" db="EMBL/GenBank/DDBJ databases">
        <title>Microlunatus dokdonensis sp. nov. isolated from the rhizospheric soil of the wild plant Elymus tsukushiensis.</title>
        <authorList>
            <person name="Ghim S.-Y."/>
            <person name="Hwang Y.-J."/>
            <person name="Son J.-S."/>
            <person name="Shin J.-H."/>
        </authorList>
    </citation>
    <scope>NUCLEOTIDE SEQUENCE [LARGE SCALE GENOMIC DNA]</scope>
    <source>
        <strain evidence="4 5">KUDC0627</strain>
    </source>
</reference>
<feature type="region of interest" description="Disordered" evidence="2">
    <location>
        <begin position="1"/>
        <end position="24"/>
    </location>
</feature>
<dbReference type="InterPro" id="IPR000387">
    <property type="entry name" value="Tyr_Pase_dom"/>
</dbReference>
<dbReference type="Pfam" id="PF22784">
    <property type="entry name" value="PTP-SAK"/>
    <property type="match status" value="1"/>
</dbReference>
<evidence type="ECO:0000313" key="5">
    <source>
        <dbReference type="Proteomes" id="UP000319263"/>
    </source>
</evidence>